<evidence type="ECO:0000313" key="2">
    <source>
        <dbReference type="Proteomes" id="UP000198854"/>
    </source>
</evidence>
<dbReference type="InterPro" id="IPR010260">
    <property type="entry name" value="AlpA"/>
</dbReference>
<evidence type="ECO:0000313" key="1">
    <source>
        <dbReference type="EMBL" id="SDH75439.1"/>
    </source>
</evidence>
<keyword evidence="2" id="KW-1185">Reference proteome</keyword>
<dbReference type="OrthoDB" id="5298532at2"/>
<sequence length="64" mass="7499">MSNKTILIRCGDLTKELGVSKSTIWRWCRSGEMPKPLQLGRIIAWERAVIEQWLESKRTQEVKL</sequence>
<reference evidence="1 2" key="1">
    <citation type="submission" date="2016-10" db="EMBL/GenBank/DDBJ databases">
        <authorList>
            <person name="de Groot N.N."/>
        </authorList>
    </citation>
    <scope>NUCLEOTIDE SEQUENCE [LARGE SCALE GENOMIC DNA]</scope>
    <source>
        <strain evidence="1 2">CGMCC 1.10228</strain>
    </source>
</reference>
<dbReference type="Proteomes" id="UP000198854">
    <property type="component" value="Unassembled WGS sequence"/>
</dbReference>
<proteinExistence type="predicted"/>
<dbReference type="STRING" id="861298.SAMN04488136_12776"/>
<gene>
    <name evidence="1" type="ORF">SAMN04488136_12776</name>
</gene>
<accession>A0A1G8F099</accession>
<protein>
    <submittedName>
        <fullName evidence="1">Transcriptional regulator, AlpA family</fullName>
    </submittedName>
</protein>
<dbReference type="AlphaFoldDB" id="A0A1G8F099"/>
<dbReference type="EMBL" id="FNDD01000027">
    <property type="protein sequence ID" value="SDH75439.1"/>
    <property type="molecule type" value="Genomic_DNA"/>
</dbReference>
<dbReference type="Pfam" id="PF05930">
    <property type="entry name" value="Phage_AlpA"/>
    <property type="match status" value="1"/>
</dbReference>
<name>A0A1G8F099_9VIBR</name>
<dbReference type="InterPro" id="IPR009061">
    <property type="entry name" value="DNA-bd_dom_put_sf"/>
</dbReference>
<dbReference type="SUPFAM" id="SSF46955">
    <property type="entry name" value="Putative DNA-binding domain"/>
    <property type="match status" value="1"/>
</dbReference>
<organism evidence="1 2">
    <name type="scientific">Vibrio xiamenensis</name>
    <dbReference type="NCBI Taxonomy" id="861298"/>
    <lineage>
        <taxon>Bacteria</taxon>
        <taxon>Pseudomonadati</taxon>
        <taxon>Pseudomonadota</taxon>
        <taxon>Gammaproteobacteria</taxon>
        <taxon>Vibrionales</taxon>
        <taxon>Vibrionaceae</taxon>
        <taxon>Vibrio</taxon>
    </lineage>
</organism>
<dbReference type="Gene3D" id="1.10.238.160">
    <property type="match status" value="1"/>
</dbReference>
<dbReference type="RefSeq" id="WP_093277703.1">
    <property type="nucleotide sequence ID" value="NZ_FNDD01000027.1"/>
</dbReference>